<dbReference type="FunFam" id="1.10.3210.10:FF:000025">
    <property type="entry name" value="Exopolyphosphatase"/>
    <property type="match status" value="1"/>
</dbReference>
<dbReference type="Gene3D" id="3.30.420.40">
    <property type="match status" value="1"/>
</dbReference>
<dbReference type="Proteomes" id="UP000245533">
    <property type="component" value="Unassembled WGS sequence"/>
</dbReference>
<dbReference type="Gene3D" id="3.30.420.150">
    <property type="entry name" value="Exopolyphosphatase. Domain 2"/>
    <property type="match status" value="1"/>
</dbReference>
<dbReference type="Pfam" id="PF02541">
    <property type="entry name" value="Ppx-GppA"/>
    <property type="match status" value="1"/>
</dbReference>
<dbReference type="InterPro" id="IPR048950">
    <property type="entry name" value="Ppx_GppA_C"/>
</dbReference>
<dbReference type="SUPFAM" id="SSF109604">
    <property type="entry name" value="HD-domain/PDEase-like"/>
    <property type="match status" value="1"/>
</dbReference>
<dbReference type="InterPro" id="IPR043129">
    <property type="entry name" value="ATPase_NBD"/>
</dbReference>
<protein>
    <submittedName>
        <fullName evidence="4">Ppx/GppA family phosphatase</fullName>
    </submittedName>
</protein>
<sequence length="522" mass="59549">MSQAFLNRPVKRITAIDLGTNSFHAVIVDIYPDGGFYVVDKLKEMVLLAEKGVTDRLSDAAMERGLSALRKIKTLSDHQKSERVLAYATSAIRESENGGQFIQRVIDEIGIKINAIPGRVEAELIGLAVQHGIQMPEPGEGPALIMDVGGGSVEFLIADKQKFYFLTSKKLGVARMHATVIDHDPITAGEINTLQQHYRESLADLAESFAMNRASLLIGSSGTMENIALMIAYRNKRSPSLSLNELEFSSKEFYDFYEFAITLDKKKRSKLKGIDEKRIALLPAGLVLLKYILDTFAIKQIKISSQALREGIILRYIRRELKEIRTSEWIEDPRKRSVLELVHKCDWHEDHSLHVASLALSIFDAVKDKLELTEQDRELLTFAAYMHDIGYHISHRKHHKHALYIIRNSDLMGFRECEIEIMANVARYHRRSTPKMRHPYYKRLDKESKNRVKKLSAILRVADGLDRSHYQNVRDVKIDVKETGVELYLSTESDPHLEIWGADRKKALFEEVMGMDLNIHAR</sequence>
<keyword evidence="5" id="KW-1185">Reference proteome</keyword>
<feature type="domain" description="Ppx/GppA phosphatase C-terminal" evidence="3">
    <location>
        <begin position="334"/>
        <end position="492"/>
    </location>
</feature>
<dbReference type="InterPro" id="IPR003607">
    <property type="entry name" value="HD/PDEase_dom"/>
</dbReference>
<gene>
    <name evidence="4" type="ORF">DDZ15_01325</name>
</gene>
<dbReference type="PANTHER" id="PTHR30005:SF0">
    <property type="entry name" value="RETROGRADE REGULATION PROTEIN 2"/>
    <property type="match status" value="1"/>
</dbReference>
<dbReference type="InterPro" id="IPR003695">
    <property type="entry name" value="Ppx_GppA_N"/>
</dbReference>
<dbReference type="InterPro" id="IPR050273">
    <property type="entry name" value="GppA/Ppx_hydrolase"/>
</dbReference>
<reference evidence="4 5" key="1">
    <citation type="submission" date="2018-05" db="EMBL/GenBank/DDBJ databases">
        <title>Rhodohalobacter halophilus gen. nov., sp. nov., a moderately halophilic member of the family Balneolaceae.</title>
        <authorList>
            <person name="Liu Z.-W."/>
        </authorList>
    </citation>
    <scope>NUCLEOTIDE SEQUENCE [LARGE SCALE GENOMIC DNA]</scope>
    <source>
        <strain evidence="4 5">8A47</strain>
    </source>
</reference>
<dbReference type="Pfam" id="PF21447">
    <property type="entry name" value="Ppx-GppA_III"/>
    <property type="match status" value="1"/>
</dbReference>
<dbReference type="OrthoDB" id="9814545at2"/>
<dbReference type="GO" id="GO:0016462">
    <property type="term" value="F:pyrophosphatase activity"/>
    <property type="evidence" value="ECO:0007669"/>
    <property type="project" value="TreeGrafter"/>
</dbReference>
<dbReference type="SUPFAM" id="SSF53067">
    <property type="entry name" value="Actin-like ATPase domain"/>
    <property type="match status" value="2"/>
</dbReference>
<comment type="caution">
    <text evidence="4">The sequence shown here is derived from an EMBL/GenBank/DDBJ whole genome shotgun (WGS) entry which is preliminary data.</text>
</comment>
<dbReference type="CDD" id="cd00077">
    <property type="entry name" value="HDc"/>
    <property type="match status" value="1"/>
</dbReference>
<evidence type="ECO:0000256" key="1">
    <source>
        <dbReference type="ARBA" id="ARBA00022801"/>
    </source>
</evidence>
<dbReference type="CDD" id="cd24006">
    <property type="entry name" value="ASKHA_NBD_PPX_GppA"/>
    <property type="match status" value="1"/>
</dbReference>
<evidence type="ECO:0000259" key="2">
    <source>
        <dbReference type="Pfam" id="PF02541"/>
    </source>
</evidence>
<keyword evidence="1" id="KW-0378">Hydrolase</keyword>
<dbReference type="PANTHER" id="PTHR30005">
    <property type="entry name" value="EXOPOLYPHOSPHATASE"/>
    <property type="match status" value="1"/>
</dbReference>
<dbReference type="RefSeq" id="WP_109644085.1">
    <property type="nucleotide sequence ID" value="NZ_QGGB01000002.1"/>
</dbReference>
<dbReference type="EMBL" id="QGGB01000002">
    <property type="protein sequence ID" value="PWN07694.1"/>
    <property type="molecule type" value="Genomic_DNA"/>
</dbReference>
<evidence type="ECO:0000313" key="4">
    <source>
        <dbReference type="EMBL" id="PWN07694.1"/>
    </source>
</evidence>
<name>A0A316TY97_9BACT</name>
<evidence type="ECO:0000313" key="5">
    <source>
        <dbReference type="Proteomes" id="UP000245533"/>
    </source>
</evidence>
<evidence type="ECO:0000259" key="3">
    <source>
        <dbReference type="Pfam" id="PF21447"/>
    </source>
</evidence>
<dbReference type="InterPro" id="IPR030673">
    <property type="entry name" value="PyroPPase_GppA_Ppx"/>
</dbReference>
<accession>A0A316TY97</accession>
<dbReference type="AlphaFoldDB" id="A0A316TY97"/>
<dbReference type="Gene3D" id="1.10.3210.10">
    <property type="entry name" value="Hypothetical protein af1432"/>
    <property type="match status" value="1"/>
</dbReference>
<dbReference type="PIRSF" id="PIRSF001267">
    <property type="entry name" value="Pyrophosphatase_GppA_Ppx"/>
    <property type="match status" value="1"/>
</dbReference>
<feature type="domain" description="Ppx/GppA phosphatase N-terminal" evidence="2">
    <location>
        <begin position="33"/>
        <end position="318"/>
    </location>
</feature>
<proteinExistence type="predicted"/>
<organism evidence="4 5">
    <name type="scientific">Rhodohalobacter mucosus</name>
    <dbReference type="NCBI Taxonomy" id="2079485"/>
    <lineage>
        <taxon>Bacteria</taxon>
        <taxon>Pseudomonadati</taxon>
        <taxon>Balneolota</taxon>
        <taxon>Balneolia</taxon>
        <taxon>Balneolales</taxon>
        <taxon>Balneolaceae</taxon>
        <taxon>Rhodohalobacter</taxon>
    </lineage>
</organism>